<dbReference type="Proteomes" id="UP000789901">
    <property type="component" value="Unassembled WGS sequence"/>
</dbReference>
<proteinExistence type="predicted"/>
<comment type="caution">
    <text evidence="3">The sequence shown here is derived from an EMBL/GenBank/DDBJ whole genome shotgun (WGS) entry which is preliminary data.</text>
</comment>
<keyword evidence="4" id="KW-1185">Reference proteome</keyword>
<gene>
    <name evidence="3" type="ORF">GMARGA_LOCUS28028</name>
</gene>
<feature type="compositionally biased region" description="Basic and acidic residues" evidence="1">
    <location>
        <begin position="240"/>
        <end position="249"/>
    </location>
</feature>
<keyword evidence="2" id="KW-0472">Membrane</keyword>
<name>A0ABN7W8R8_GIGMA</name>
<organism evidence="3 4">
    <name type="scientific">Gigaspora margarita</name>
    <dbReference type="NCBI Taxonomy" id="4874"/>
    <lineage>
        <taxon>Eukaryota</taxon>
        <taxon>Fungi</taxon>
        <taxon>Fungi incertae sedis</taxon>
        <taxon>Mucoromycota</taxon>
        <taxon>Glomeromycotina</taxon>
        <taxon>Glomeromycetes</taxon>
        <taxon>Diversisporales</taxon>
        <taxon>Gigasporaceae</taxon>
        <taxon>Gigaspora</taxon>
    </lineage>
</organism>
<reference evidence="3 4" key="1">
    <citation type="submission" date="2021-06" db="EMBL/GenBank/DDBJ databases">
        <authorList>
            <person name="Kallberg Y."/>
            <person name="Tangrot J."/>
            <person name="Rosling A."/>
        </authorList>
    </citation>
    <scope>NUCLEOTIDE SEQUENCE [LARGE SCALE GENOMIC DNA]</scope>
    <source>
        <strain evidence="3 4">120-4 pot B 10/14</strain>
    </source>
</reference>
<dbReference type="EMBL" id="CAJVQB010035165">
    <property type="protein sequence ID" value="CAG8822183.1"/>
    <property type="molecule type" value="Genomic_DNA"/>
</dbReference>
<keyword evidence="2" id="KW-1133">Transmembrane helix</keyword>
<evidence type="ECO:0000256" key="1">
    <source>
        <dbReference type="SAM" id="MobiDB-lite"/>
    </source>
</evidence>
<feature type="transmembrane region" description="Helical" evidence="2">
    <location>
        <begin position="360"/>
        <end position="378"/>
    </location>
</feature>
<evidence type="ECO:0000313" key="4">
    <source>
        <dbReference type="Proteomes" id="UP000789901"/>
    </source>
</evidence>
<keyword evidence="2" id="KW-0812">Transmembrane</keyword>
<feature type="transmembrane region" description="Helical" evidence="2">
    <location>
        <begin position="311"/>
        <end position="338"/>
    </location>
</feature>
<feature type="region of interest" description="Disordered" evidence="1">
    <location>
        <begin position="240"/>
        <end position="261"/>
    </location>
</feature>
<sequence>MAIILKSHKSPYEKKIALYNCLKNIEVGELEPIEKERIDYLLQSKLYGELAKQKKTVAPPRIQKGSFFDKIVNEENRQECHLCKNCINSGKGNEPLKDEPTTEKCDKCGKNPKSGETGKNENKNVDPADSFCSDDCQIKNEKKQEEQRPFCIKCKKNKICRQHPELCSQCLENPNDNEDAPNEYPCERYQTSTYDKEKNSYIRRRITHYYTDFTKKQADQLTQIEMFSPELDVPKSVRELERQLEESKKKSPNQRHPNEIPHQENQISYLLNLHQNTQRRAEQAYQNRYGTLSEDGSDNNKNKGGLGGGMIALIVIGILVTIVYFVLALVVMPVLWFFSQNLVWLFIPQKVENIQKALEVVRYLHIGVGVLGLAFLGLGV</sequence>
<evidence type="ECO:0000256" key="2">
    <source>
        <dbReference type="SAM" id="Phobius"/>
    </source>
</evidence>
<accession>A0ABN7W8R8</accession>
<evidence type="ECO:0000313" key="3">
    <source>
        <dbReference type="EMBL" id="CAG8822183.1"/>
    </source>
</evidence>
<protein>
    <submittedName>
        <fullName evidence="3">20226_t:CDS:1</fullName>
    </submittedName>
</protein>